<dbReference type="Pfam" id="PF22617">
    <property type="entry name" value="HCS_D2"/>
    <property type="match status" value="1"/>
</dbReference>
<evidence type="ECO:0000313" key="5">
    <source>
        <dbReference type="EMBL" id="MFD1294807.1"/>
    </source>
</evidence>
<evidence type="ECO:0000259" key="4">
    <source>
        <dbReference type="PROSITE" id="PS50991"/>
    </source>
</evidence>
<keyword evidence="6" id="KW-1185">Reference proteome</keyword>
<evidence type="ECO:0000256" key="3">
    <source>
        <dbReference type="RuleBase" id="RU003523"/>
    </source>
</evidence>
<name>A0ABW3WSA8_9FLAO</name>
<dbReference type="PROSITE" id="PS00816">
    <property type="entry name" value="AIPM_HOMOCIT_SYNTH_2"/>
    <property type="match status" value="1"/>
</dbReference>
<keyword evidence="2 3" id="KW-0808">Transferase</keyword>
<evidence type="ECO:0000313" key="6">
    <source>
        <dbReference type="Proteomes" id="UP001597241"/>
    </source>
</evidence>
<sequence>MIEPYIIDTTLRDGEQAPGVVFSKKEKMKIAYMLEEMGVDEVEIGTPAISNEEKKIIKAIASEGFSYKTSSWCRANMNDIKEASTLKTTSINISLPVSDIQINTLGRSRDWVLSELKKTTMYACSYFNHVTVGAQDATRANIQFLHEYISLAKEFGANRIRIADTVGISSPLEIQELFLNLSSHFPNMEFEFHGHNDLGMATANAITAYKSGAKCLSATVNGLGERAGNSVLEELIAYFIYKENSVAYNGEIVSTLCNFVADIAKVKLALNKPLIGEKVHTHESGIHTSAILKNKKSYQFINPSDFGVDTEKTAFCFGKHSGKASIHHFFKEKNLLLDDQRIQQILNLVKESASSWKRPLTEIDLMQIYLANS</sequence>
<dbReference type="SUPFAM" id="SSF51569">
    <property type="entry name" value="Aldolase"/>
    <property type="match status" value="1"/>
</dbReference>
<evidence type="ECO:0000256" key="2">
    <source>
        <dbReference type="ARBA" id="ARBA00022679"/>
    </source>
</evidence>
<dbReference type="RefSeq" id="WP_386810172.1">
    <property type="nucleotide sequence ID" value="NZ_JBHTMV010000009.1"/>
</dbReference>
<dbReference type="Pfam" id="PF00682">
    <property type="entry name" value="HMGL-like"/>
    <property type="match status" value="1"/>
</dbReference>
<dbReference type="EMBL" id="JBHTMV010000009">
    <property type="protein sequence ID" value="MFD1294807.1"/>
    <property type="molecule type" value="Genomic_DNA"/>
</dbReference>
<comment type="similarity">
    <text evidence="1 3">Belongs to the alpha-IPM synthase/homocitrate synthase family.</text>
</comment>
<dbReference type="InterPro" id="IPR002034">
    <property type="entry name" value="AIPM/Hcit_synth_CS"/>
</dbReference>
<gene>
    <name evidence="5" type="ORF">ACFQ5N_13265</name>
</gene>
<dbReference type="InterPro" id="IPR000891">
    <property type="entry name" value="PYR_CT"/>
</dbReference>
<organism evidence="5 6">
    <name type="scientific">Lutibacter holmesii</name>
    <dbReference type="NCBI Taxonomy" id="1137985"/>
    <lineage>
        <taxon>Bacteria</taxon>
        <taxon>Pseudomonadati</taxon>
        <taxon>Bacteroidota</taxon>
        <taxon>Flavobacteriia</taxon>
        <taxon>Flavobacteriales</taxon>
        <taxon>Flavobacteriaceae</taxon>
        <taxon>Lutibacter</taxon>
    </lineage>
</organism>
<evidence type="ECO:0000256" key="1">
    <source>
        <dbReference type="ARBA" id="ARBA00006154"/>
    </source>
</evidence>
<dbReference type="PANTHER" id="PTHR42880">
    <property type="entry name" value="HOMOCITRATE SYNTHASE"/>
    <property type="match status" value="1"/>
</dbReference>
<dbReference type="PANTHER" id="PTHR42880:SF1">
    <property type="entry name" value="ISOPROPYLMALATE_HOMOCITRATE_CITRAMALATE SYNTHASE FAMILY PROTEIN"/>
    <property type="match status" value="1"/>
</dbReference>
<dbReference type="Gene3D" id="3.20.20.70">
    <property type="entry name" value="Aldolase class I"/>
    <property type="match status" value="1"/>
</dbReference>
<proteinExistence type="inferred from homology"/>
<accession>A0ABW3WSA8</accession>
<feature type="domain" description="Pyruvate carboxyltransferase" evidence="4">
    <location>
        <begin position="4"/>
        <end position="257"/>
    </location>
</feature>
<dbReference type="InterPro" id="IPR013785">
    <property type="entry name" value="Aldolase_TIM"/>
</dbReference>
<protein>
    <recommendedName>
        <fullName evidence="4">Pyruvate carboxyltransferase domain-containing protein</fullName>
    </recommendedName>
</protein>
<dbReference type="PROSITE" id="PS00815">
    <property type="entry name" value="AIPM_HOMOCIT_SYNTH_1"/>
    <property type="match status" value="1"/>
</dbReference>
<comment type="caution">
    <text evidence="5">The sequence shown here is derived from an EMBL/GenBank/DDBJ whole genome shotgun (WGS) entry which is preliminary data.</text>
</comment>
<reference evidence="6" key="1">
    <citation type="journal article" date="2019" name="Int. J. Syst. Evol. Microbiol.">
        <title>The Global Catalogue of Microorganisms (GCM) 10K type strain sequencing project: providing services to taxonomists for standard genome sequencing and annotation.</title>
        <authorList>
            <consortium name="The Broad Institute Genomics Platform"/>
            <consortium name="The Broad Institute Genome Sequencing Center for Infectious Disease"/>
            <person name="Wu L."/>
            <person name="Ma J."/>
        </authorList>
    </citation>
    <scope>NUCLEOTIDE SEQUENCE [LARGE SCALE GENOMIC DNA]</scope>
    <source>
        <strain evidence="6">CCUG 62221</strain>
    </source>
</reference>
<dbReference type="Proteomes" id="UP001597241">
    <property type="component" value="Unassembled WGS sequence"/>
</dbReference>
<dbReference type="PROSITE" id="PS50991">
    <property type="entry name" value="PYR_CT"/>
    <property type="match status" value="1"/>
</dbReference>
<dbReference type="InterPro" id="IPR054691">
    <property type="entry name" value="LeuA/HCS_post-cat"/>
</dbReference>
<dbReference type="Gene3D" id="1.10.238.260">
    <property type="match status" value="1"/>
</dbReference>